<organism evidence="3 4">
    <name type="scientific">Cochleicola gelatinilyticus</name>
    <dbReference type="NCBI Taxonomy" id="1763537"/>
    <lineage>
        <taxon>Bacteria</taxon>
        <taxon>Pseudomonadati</taxon>
        <taxon>Bacteroidota</taxon>
        <taxon>Flavobacteriia</taxon>
        <taxon>Flavobacteriales</taxon>
        <taxon>Flavobacteriaceae</taxon>
        <taxon>Cochleicola</taxon>
    </lineage>
</organism>
<comment type="caution">
    <text evidence="3">The sequence shown here is derived from an EMBL/GenBank/DDBJ whole genome shotgun (WGS) entry which is preliminary data.</text>
</comment>
<name>A0A167EMG9_9FLAO</name>
<reference evidence="3 4" key="1">
    <citation type="submission" date="2016-02" db="EMBL/GenBank/DDBJ databases">
        <title>Ulvibacter sp. LPB0005, isolated from Thais luteostoma.</title>
        <authorList>
            <person name="Shin S.-K."/>
            <person name="Yi H."/>
        </authorList>
    </citation>
    <scope>NUCLEOTIDE SEQUENCE [LARGE SCALE GENOMIC DNA]</scope>
    <source>
        <strain evidence="3 4">LPB0005</strain>
    </source>
</reference>
<feature type="signal peptide" evidence="1">
    <location>
        <begin position="1"/>
        <end position="19"/>
    </location>
</feature>
<keyword evidence="4" id="KW-1185">Reference proteome</keyword>
<evidence type="ECO:0000259" key="2">
    <source>
        <dbReference type="Pfam" id="PF00386"/>
    </source>
</evidence>
<feature type="chain" id="PRO_5007885886" description="C1q domain-containing protein" evidence="1">
    <location>
        <begin position="20"/>
        <end position="219"/>
    </location>
</feature>
<dbReference type="SUPFAM" id="SSF49842">
    <property type="entry name" value="TNF-like"/>
    <property type="match status" value="1"/>
</dbReference>
<dbReference type="RefSeq" id="WP_068593526.1">
    <property type="nucleotide sequence ID" value="NZ_LRXL01000053.1"/>
</dbReference>
<dbReference type="Proteomes" id="UP000077013">
    <property type="component" value="Unassembled WGS sequence"/>
</dbReference>
<accession>A0A167EMG9</accession>
<dbReference type="EMBL" id="LRXL01000053">
    <property type="protein sequence ID" value="OAB75683.1"/>
    <property type="molecule type" value="Genomic_DNA"/>
</dbReference>
<evidence type="ECO:0000256" key="1">
    <source>
        <dbReference type="SAM" id="SignalP"/>
    </source>
</evidence>
<dbReference type="Pfam" id="PF00386">
    <property type="entry name" value="C1q"/>
    <property type="match status" value="1"/>
</dbReference>
<proteinExistence type="predicted"/>
<keyword evidence="1" id="KW-0732">Signal</keyword>
<dbReference type="Gene3D" id="2.60.120.40">
    <property type="match status" value="1"/>
</dbReference>
<protein>
    <recommendedName>
        <fullName evidence="2">C1q domain-containing protein</fullName>
    </recommendedName>
</protein>
<sequence length="219" mass="23543">MKIYSIILLLWGATLTAQVGIGTTNPTATLDVDGNLRLRGTNEETDLEIIQDSILVISRNGTVNRVSSKNIIESHLKSIVKGNMVNNGTISLSLLSGKKEIVFDQEEIDLHNEYDTSTGIFTAKQDGIYRVSVNLYAGGISVSSNFGVGIYKNGALVAKNSFANIGVAFVNVTPPARAVSTIVQLNTNETLSFKVLASLLSVGISGDNTETFFTIEQIR</sequence>
<feature type="domain" description="C1q" evidence="2">
    <location>
        <begin position="98"/>
        <end position="191"/>
    </location>
</feature>
<dbReference type="OrthoDB" id="1345111at2"/>
<dbReference type="InterPro" id="IPR001073">
    <property type="entry name" value="C1q_dom"/>
</dbReference>
<dbReference type="AlphaFoldDB" id="A0A167EMG9"/>
<evidence type="ECO:0000313" key="3">
    <source>
        <dbReference type="EMBL" id="OAB75683.1"/>
    </source>
</evidence>
<gene>
    <name evidence="3" type="ORF">ULVI_14490</name>
</gene>
<dbReference type="InterPro" id="IPR008983">
    <property type="entry name" value="Tumour_necrosis_fac-like_dom"/>
</dbReference>
<evidence type="ECO:0000313" key="4">
    <source>
        <dbReference type="Proteomes" id="UP000077013"/>
    </source>
</evidence>